<gene>
    <name evidence="4" type="ORF">SAMN05216167_103491</name>
</gene>
<evidence type="ECO:0000313" key="5">
    <source>
        <dbReference type="Proteomes" id="UP000198598"/>
    </source>
</evidence>
<organism evidence="4 5">
    <name type="scientific">Spirosoma endophyticum</name>
    <dbReference type="NCBI Taxonomy" id="662367"/>
    <lineage>
        <taxon>Bacteria</taxon>
        <taxon>Pseudomonadati</taxon>
        <taxon>Bacteroidota</taxon>
        <taxon>Cytophagia</taxon>
        <taxon>Cytophagales</taxon>
        <taxon>Cytophagaceae</taxon>
        <taxon>Spirosoma</taxon>
    </lineage>
</organism>
<feature type="domain" description="Outer membrane protein beta-barrel" evidence="3">
    <location>
        <begin position="382"/>
        <end position="789"/>
    </location>
</feature>
<dbReference type="OrthoDB" id="905812at2"/>
<keyword evidence="5" id="KW-1185">Reference proteome</keyword>
<proteinExistence type="predicted"/>
<dbReference type="SUPFAM" id="SSF56935">
    <property type="entry name" value="Porins"/>
    <property type="match status" value="1"/>
</dbReference>
<reference evidence="4 5" key="1">
    <citation type="submission" date="2016-10" db="EMBL/GenBank/DDBJ databases">
        <authorList>
            <person name="de Groot N.N."/>
        </authorList>
    </citation>
    <scope>NUCLEOTIDE SEQUENCE [LARGE SCALE GENOMIC DNA]</scope>
    <source>
        <strain evidence="4 5">DSM 26130</strain>
    </source>
</reference>
<evidence type="ECO:0000259" key="3">
    <source>
        <dbReference type="Pfam" id="PF14905"/>
    </source>
</evidence>
<dbReference type="RefSeq" id="WP_093826036.1">
    <property type="nucleotide sequence ID" value="NZ_FOLQ01000003.1"/>
</dbReference>
<keyword evidence="4" id="KW-0675">Receptor</keyword>
<dbReference type="Pfam" id="PF07715">
    <property type="entry name" value="Plug"/>
    <property type="match status" value="1"/>
</dbReference>
<dbReference type="SUPFAM" id="SSF49464">
    <property type="entry name" value="Carboxypeptidase regulatory domain-like"/>
    <property type="match status" value="1"/>
</dbReference>
<protein>
    <submittedName>
        <fullName evidence="4">TonB-dependent Receptor Plug Domain</fullName>
    </submittedName>
</protein>
<dbReference type="InterPro" id="IPR012910">
    <property type="entry name" value="Plug_dom"/>
</dbReference>
<dbReference type="Pfam" id="PF13620">
    <property type="entry name" value="CarboxypepD_reg"/>
    <property type="match status" value="1"/>
</dbReference>
<dbReference type="Gene3D" id="2.60.40.10">
    <property type="entry name" value="Immunoglobulins"/>
    <property type="match status" value="1"/>
</dbReference>
<dbReference type="AlphaFoldDB" id="A0A1I1Q8S3"/>
<dbReference type="InterPro" id="IPR008969">
    <property type="entry name" value="CarboxyPept-like_regulatory"/>
</dbReference>
<dbReference type="InterPro" id="IPR041700">
    <property type="entry name" value="OMP_b-brl_3"/>
</dbReference>
<feature type="signal peptide" evidence="1">
    <location>
        <begin position="1"/>
        <end position="19"/>
    </location>
</feature>
<dbReference type="InterPro" id="IPR013783">
    <property type="entry name" value="Ig-like_fold"/>
</dbReference>
<name>A0A1I1Q8S3_9BACT</name>
<evidence type="ECO:0000256" key="1">
    <source>
        <dbReference type="SAM" id="SignalP"/>
    </source>
</evidence>
<dbReference type="Gene3D" id="2.170.130.10">
    <property type="entry name" value="TonB-dependent receptor, plug domain"/>
    <property type="match status" value="1"/>
</dbReference>
<accession>A0A1I1Q8S3</accession>
<feature type="chain" id="PRO_5011675605" evidence="1">
    <location>
        <begin position="20"/>
        <end position="815"/>
    </location>
</feature>
<dbReference type="STRING" id="662367.SAMN05216167_103491"/>
<dbReference type="Proteomes" id="UP000198598">
    <property type="component" value="Unassembled WGS sequence"/>
</dbReference>
<evidence type="ECO:0000259" key="2">
    <source>
        <dbReference type="Pfam" id="PF07715"/>
    </source>
</evidence>
<dbReference type="InterPro" id="IPR037066">
    <property type="entry name" value="Plug_dom_sf"/>
</dbReference>
<dbReference type="EMBL" id="FOLQ01000003">
    <property type="protein sequence ID" value="SFD14520.1"/>
    <property type="molecule type" value="Genomic_DNA"/>
</dbReference>
<evidence type="ECO:0000313" key="4">
    <source>
        <dbReference type="EMBL" id="SFD14520.1"/>
    </source>
</evidence>
<sequence>MKRIHLINLLWLVAYSAFAQSTPKTISGLVKDTNNEVLPGATVRLLTATDSTMVKGEVTNGDGKFQLSGLTAGTYLLAITAVGQKPFISVPYTIDDIRSTITLPVFILLPAKNIQLNEVVVTAKKPLIVQEIDKTVINVEAMISSATSNTLEVLEKTPGVTVANNGEIGLNGRNGVTVLIDGRSTYMSGQDLAAYLKSLPGGLLDKIELMDNPPAKYDAAGNAIINIRLKKNRIGGLTGNVSMGVSQGKYTRNNDAVNLNYKYKKINLFANLGYNAEKTYNLDLYDRRFYNTNAALISTVDLRNNQVNKNYGQSINLGLDYAATSKTTFGFIVNINGGKGKTDFDYTSKNFNASHQLDSTGVGRTLGDASRTNSGMNLNFSHKFDNAGRELSADVNYLHYELESNQSLQNFMYQSDGVLTNRRDFLYVIPSDITIYIAKADYAHPLKNKARIESGFKSSIVDNDYIASYYDVVGVTKIIDNGKSNHFKYHENINAGYVNGQKEWKRLGVQLGLRVENTQARGQQLGNDVVQESRFTKNYTGAFPSAFISYKLDTLGKNTLSFMAVRRINRPNYQLLNPFVFFRDQYSYTSGNPLLNPQYQNRYELKYQHKQFLNMGLSFNKFTDVIFQTTQAVDNIFTTRPKNISDGYMLLLNTMVSLSPTKWWYLNNTLRLSHMGLNGQVYTENISFSVNVARFEMSNYFTIHKNWNAELSGYYASGDLNGQTLTNSMYRVNAAIQKKIWNNKGSIRFSVDDLFHSWVYHNRSISLKQSEYFQTSESDTQRIGFAFTYRFGKDTFARKRRHNNNASDDETGRVQ</sequence>
<keyword evidence="1" id="KW-0732">Signal</keyword>
<feature type="domain" description="TonB-dependent receptor plug" evidence="2">
    <location>
        <begin position="135"/>
        <end position="218"/>
    </location>
</feature>
<dbReference type="Pfam" id="PF14905">
    <property type="entry name" value="OMP_b-brl_3"/>
    <property type="match status" value="1"/>
</dbReference>